<feature type="compositionally biased region" description="Polar residues" evidence="3">
    <location>
        <begin position="693"/>
        <end position="705"/>
    </location>
</feature>
<keyword evidence="1" id="KW-0880">Kelch repeat</keyword>
<dbReference type="HOGENOM" id="CLU_014024_0_0_1"/>
<dbReference type="Pfam" id="PF24681">
    <property type="entry name" value="Kelch_KLHDC2_KLHL20_DRC7"/>
    <property type="match status" value="1"/>
</dbReference>
<accession>G3AE39</accession>
<evidence type="ECO:0000256" key="1">
    <source>
        <dbReference type="ARBA" id="ARBA00022441"/>
    </source>
</evidence>
<dbReference type="SUPFAM" id="SSF54695">
    <property type="entry name" value="POZ domain"/>
    <property type="match status" value="1"/>
</dbReference>
<dbReference type="PANTHER" id="PTHR46093">
    <property type="entry name" value="ACYL-COA-BINDING DOMAIN-CONTAINING PROTEIN 5"/>
    <property type="match status" value="1"/>
</dbReference>
<dbReference type="SUPFAM" id="SSF117281">
    <property type="entry name" value="Kelch motif"/>
    <property type="match status" value="1"/>
</dbReference>
<keyword evidence="5" id="KW-1185">Reference proteome</keyword>
<dbReference type="STRING" id="619300.G3AE39"/>
<keyword evidence="2" id="KW-0677">Repeat</keyword>
<dbReference type="OMA" id="HMSEVLC"/>
<dbReference type="Proteomes" id="UP000000709">
    <property type="component" value="Unassembled WGS sequence"/>
</dbReference>
<dbReference type="GeneID" id="18869626"/>
<evidence type="ECO:0000313" key="4">
    <source>
        <dbReference type="EMBL" id="EGW35573.1"/>
    </source>
</evidence>
<dbReference type="InParanoid" id="G3AE39"/>
<feature type="region of interest" description="Disordered" evidence="3">
    <location>
        <begin position="352"/>
        <end position="381"/>
    </location>
</feature>
<dbReference type="InterPro" id="IPR015915">
    <property type="entry name" value="Kelch-typ_b-propeller"/>
</dbReference>
<organism evidence="5">
    <name type="scientific">Spathaspora passalidarum (strain NRRL Y-27907 / 11-Y1)</name>
    <dbReference type="NCBI Taxonomy" id="619300"/>
    <lineage>
        <taxon>Eukaryota</taxon>
        <taxon>Fungi</taxon>
        <taxon>Dikarya</taxon>
        <taxon>Ascomycota</taxon>
        <taxon>Saccharomycotina</taxon>
        <taxon>Pichiomycetes</taxon>
        <taxon>Debaryomycetaceae</taxon>
        <taxon>Spathaspora</taxon>
    </lineage>
</organism>
<dbReference type="Gene3D" id="3.30.710.10">
    <property type="entry name" value="Potassium Channel Kv1.1, Chain A"/>
    <property type="match status" value="1"/>
</dbReference>
<dbReference type="EMBL" id="GL996499">
    <property type="protein sequence ID" value="EGW35573.1"/>
    <property type="molecule type" value="Genomic_DNA"/>
</dbReference>
<dbReference type="KEGG" id="spaa:SPAPADRAFT_131973"/>
<dbReference type="InterPro" id="IPR011333">
    <property type="entry name" value="SKP1/BTB/POZ_sf"/>
</dbReference>
<evidence type="ECO:0000256" key="2">
    <source>
        <dbReference type="ARBA" id="ARBA00022737"/>
    </source>
</evidence>
<sequence length="705" mass="79930">MVLPSLSHPSLRIVQADGPTPSFNVKSTIVPCKGTDYVFLYGGFDESDALDSNVYLLNLKTMTWEIDDKVEGLYREGHSAIYIGNGNILIFGGLPYDDEIPTTDTRTRGARARGEISESASFRKDNLMMIYNIFDRKWIGPPDFALENAPSYRSRHACCLSADGSKLYISGGLVRSVPLDDLYCYDLISGVWSGPIQFVSRFDHTMMIYQDRIFLFGGLDKDMNNVRTITYYSFKTRTIGEINILQRLDYFPFDTGGNEIDCDRIYLDSGINPALSLLVCLPTWDNNVGDINISYFDLDDFESQNLFNTNNLIAYFNRLGETHDITDFLWKTACINSEGKLYLLGNKREHEKHPSNITSDLTHDTMEESEDEETGEVDVDDEYDESRLNKLRCILEINLCDFGIPSYESVMARKLSLGNGGLANSFHNLLVQQAYTDFEIIALAHEGDRGKYQNGAMSSMSSKDTTSFKAIQVHKSILLARWPHFVRLMSVGMTETIENKMFIPEPFHWIKGLIYYLYVGTIEFDAKFMGADGEFNIVDYSGLLTLANLYELSELRTLVLNRLFKMFERFQYYEFSDGDPVAIAILLKLWKDLSYSGESVFIIKVIDLIKKSWTSITRSTTFLSMSKEEIVKLCQDSTDVHHHHTPPNGNTRKAAIAMIPSPQQSTYELEQVAVPDTPTRSTNSPFVLDSPVRQPSLSSLPQLPE</sequence>
<gene>
    <name evidence="4" type="ORF">SPAPADRAFT_131973</name>
</gene>
<proteinExistence type="predicted"/>
<dbReference type="RefSeq" id="XP_007372985.1">
    <property type="nucleotide sequence ID" value="XM_007372923.1"/>
</dbReference>
<dbReference type="Gene3D" id="2.120.10.80">
    <property type="entry name" value="Kelch-type beta propeller"/>
    <property type="match status" value="1"/>
</dbReference>
<dbReference type="eggNOG" id="KOG0379">
    <property type="taxonomic scope" value="Eukaryota"/>
</dbReference>
<evidence type="ECO:0008006" key="6">
    <source>
        <dbReference type="Google" id="ProtNLM"/>
    </source>
</evidence>
<dbReference type="OrthoDB" id="432528at2759"/>
<protein>
    <recommendedName>
        <fullName evidence="6">BTB domain-containing protein</fullName>
    </recommendedName>
</protein>
<reference evidence="4 5" key="1">
    <citation type="journal article" date="2011" name="Proc. Natl. Acad. Sci. U.S.A.">
        <title>Comparative genomics of xylose-fermenting fungi for enhanced biofuel production.</title>
        <authorList>
            <person name="Wohlbach D.J."/>
            <person name="Kuo A."/>
            <person name="Sato T.K."/>
            <person name="Potts K.M."/>
            <person name="Salamov A.A."/>
            <person name="LaButti K.M."/>
            <person name="Sun H."/>
            <person name="Clum A."/>
            <person name="Pangilinan J.L."/>
            <person name="Lindquist E.A."/>
            <person name="Lucas S."/>
            <person name="Lapidus A."/>
            <person name="Jin M."/>
            <person name="Gunawan C."/>
            <person name="Balan V."/>
            <person name="Dale B.E."/>
            <person name="Jeffries T.W."/>
            <person name="Zinkel R."/>
            <person name="Barry K.W."/>
            <person name="Grigoriev I.V."/>
            <person name="Gasch A.P."/>
        </authorList>
    </citation>
    <scope>NUCLEOTIDE SEQUENCE [LARGE SCALE GENOMIC DNA]</scope>
    <source>
        <strain evidence="5">NRRL Y-27907 / 11-Y1</strain>
    </source>
</reference>
<dbReference type="AlphaFoldDB" id="G3AE39"/>
<name>G3AE39_SPAPN</name>
<feature type="region of interest" description="Disordered" evidence="3">
    <location>
        <begin position="671"/>
        <end position="705"/>
    </location>
</feature>
<evidence type="ECO:0000313" key="5">
    <source>
        <dbReference type="Proteomes" id="UP000000709"/>
    </source>
</evidence>
<evidence type="ECO:0000256" key="3">
    <source>
        <dbReference type="SAM" id="MobiDB-lite"/>
    </source>
</evidence>
<dbReference type="PANTHER" id="PTHR46093:SF18">
    <property type="entry name" value="FIBRONECTIN TYPE-III DOMAIN-CONTAINING PROTEIN"/>
    <property type="match status" value="1"/>
</dbReference>
<feature type="compositionally biased region" description="Acidic residues" evidence="3">
    <location>
        <begin position="367"/>
        <end position="381"/>
    </location>
</feature>